<dbReference type="GO" id="GO:0034213">
    <property type="term" value="P:quinolinate catabolic process"/>
    <property type="evidence" value="ECO:0007669"/>
    <property type="project" value="TreeGrafter"/>
</dbReference>
<evidence type="ECO:0000313" key="15">
    <source>
        <dbReference type="EnsemblMetazoa" id="BGLB000935-PB"/>
    </source>
</evidence>
<dbReference type="FunFam" id="3.20.20.70:FF:000090">
    <property type="entry name" value="Nicotinate-nucleotide pyrophosphorylase [carboxylating]"/>
    <property type="match status" value="1"/>
</dbReference>
<dbReference type="PANTHER" id="PTHR32179:SF3">
    <property type="entry name" value="NICOTINATE-NUCLEOTIDE PYROPHOSPHORYLASE [CARBOXYLATING]"/>
    <property type="match status" value="1"/>
</dbReference>
<evidence type="ECO:0000259" key="14">
    <source>
        <dbReference type="Pfam" id="PF02749"/>
    </source>
</evidence>
<comment type="subunit">
    <text evidence="4 12">Hexamer formed by 3 homodimers.</text>
</comment>
<dbReference type="InterPro" id="IPR037128">
    <property type="entry name" value="Quinolinate_PRibosylTase_N_sf"/>
</dbReference>
<accession>A0A2C9JDA6</accession>
<evidence type="ECO:0000256" key="7">
    <source>
        <dbReference type="ARBA" id="ARBA00022642"/>
    </source>
</evidence>
<dbReference type="InterPro" id="IPR013785">
    <property type="entry name" value="Aldolase_TIM"/>
</dbReference>
<dbReference type="SUPFAM" id="SSF51690">
    <property type="entry name" value="Nicotinate/Quinolinate PRTase C-terminal domain-like"/>
    <property type="match status" value="1"/>
</dbReference>
<dbReference type="KEGG" id="bgt:106054193"/>
<dbReference type="PIRSF" id="PIRSF006250">
    <property type="entry name" value="NadC_ModD"/>
    <property type="match status" value="1"/>
</dbReference>
<dbReference type="EnsemblMetazoa" id="BGLB000935-RC">
    <property type="protein sequence ID" value="BGLB000935-PC"/>
    <property type="gene ID" value="BGLB000935"/>
</dbReference>
<keyword evidence="7 12" id="KW-0662">Pyridine nucleotide biosynthesis</keyword>
<dbReference type="GO" id="GO:0009435">
    <property type="term" value="P:NAD+ biosynthetic process"/>
    <property type="evidence" value="ECO:0007669"/>
    <property type="project" value="UniProtKB-UniPathway"/>
</dbReference>
<dbReference type="VEuPathDB" id="VectorBase:BGLAX_043402"/>
<feature type="domain" description="Quinolinate phosphoribosyl transferase N-terminal" evidence="14">
    <location>
        <begin position="56"/>
        <end position="130"/>
    </location>
</feature>
<evidence type="ECO:0000256" key="8">
    <source>
        <dbReference type="ARBA" id="ARBA00022676"/>
    </source>
</evidence>
<sequence>MDSVKQKPSHYEEAILNKICIQHYHHILTPISLQHLAREWLKEDVPSFDYAGFVVGEKQETAVLLMKEAGVLAGRPFVDAIFKELDCVIVWHAQEGEYIEPVKQIATVTGKVRHLLLGERVALNCITRASGIATIARRLAQKAKACGWKGEVAGTRKTTPGFRLVEKYALVVGGVSTHRHDLSSMVMLKDNHIWTAGSITQAVRDAKVVGGFSLKIEVECRSLEEAMEAAEAGADIVMLDNFSSESAEKASKELKLAFPKLMIEISGGITEENLTEFCLPEVDVISLGKLTQGYTTIDLSFKINKAGKDLSNPTVHSV</sequence>
<feature type="domain" description="Quinolinate phosphoribosyl transferase C-terminal" evidence="13">
    <location>
        <begin position="132"/>
        <end position="301"/>
    </location>
</feature>
<dbReference type="PANTHER" id="PTHR32179">
    <property type="entry name" value="NICOTINATE-NUCLEOTIDE PYROPHOSPHORYLASE [CARBOXYLATING]"/>
    <property type="match status" value="1"/>
</dbReference>
<dbReference type="Pfam" id="PF01729">
    <property type="entry name" value="QRPTase_C"/>
    <property type="match status" value="1"/>
</dbReference>
<dbReference type="AlphaFoldDB" id="A0A2C9JDA6"/>
<dbReference type="Gene3D" id="3.90.1170.20">
    <property type="entry name" value="Quinolinate phosphoribosyl transferase, N-terminal domain"/>
    <property type="match status" value="1"/>
</dbReference>
<dbReference type="Gene3D" id="3.20.20.70">
    <property type="entry name" value="Aldolase class I"/>
    <property type="match status" value="1"/>
</dbReference>
<dbReference type="Pfam" id="PF02749">
    <property type="entry name" value="QRPTase_N"/>
    <property type="match status" value="1"/>
</dbReference>
<dbReference type="EC" id="2.4.2.19" evidence="5 12"/>
<dbReference type="CDD" id="cd01572">
    <property type="entry name" value="QPRTase"/>
    <property type="match status" value="1"/>
</dbReference>
<dbReference type="STRING" id="6526.A0A2C9JDA6"/>
<comment type="pathway">
    <text evidence="2 12">Cofactor biosynthesis; NAD(+) biosynthesis; nicotinate D-ribonucleotide from quinolinate: step 1/1.</text>
</comment>
<dbReference type="EnsemblMetazoa" id="BGLB000935-RB">
    <property type="protein sequence ID" value="BGLB000935-PB"/>
    <property type="gene ID" value="BGLB000935"/>
</dbReference>
<dbReference type="InterPro" id="IPR002638">
    <property type="entry name" value="Quinolinate_PRibosylTrfase_C"/>
</dbReference>
<gene>
    <name evidence="15" type="primary">106054193</name>
</gene>
<evidence type="ECO:0000259" key="13">
    <source>
        <dbReference type="Pfam" id="PF01729"/>
    </source>
</evidence>
<dbReference type="InterPro" id="IPR022412">
    <property type="entry name" value="Quinolinate_PRibosylTrfase_N"/>
</dbReference>
<evidence type="ECO:0000256" key="12">
    <source>
        <dbReference type="PIRNR" id="PIRNR006250"/>
    </source>
</evidence>
<protein>
    <recommendedName>
        <fullName evidence="6 12">Nicotinate-nucleotide pyrophosphorylase [carboxylating]</fullName>
        <ecNumber evidence="5 12">2.4.2.19</ecNumber>
    </recommendedName>
    <alternativeName>
        <fullName evidence="10 12">Quinolinate phosphoribosyltransferase [decarboxylating]</fullName>
    </alternativeName>
</protein>
<evidence type="ECO:0000256" key="10">
    <source>
        <dbReference type="ARBA" id="ARBA00033102"/>
    </source>
</evidence>
<organism evidence="15 16">
    <name type="scientific">Biomphalaria glabrata</name>
    <name type="common">Bloodfluke planorb</name>
    <name type="synonym">Freshwater snail</name>
    <dbReference type="NCBI Taxonomy" id="6526"/>
    <lineage>
        <taxon>Eukaryota</taxon>
        <taxon>Metazoa</taxon>
        <taxon>Spiralia</taxon>
        <taxon>Lophotrochozoa</taxon>
        <taxon>Mollusca</taxon>
        <taxon>Gastropoda</taxon>
        <taxon>Heterobranchia</taxon>
        <taxon>Euthyneura</taxon>
        <taxon>Panpulmonata</taxon>
        <taxon>Hygrophila</taxon>
        <taxon>Lymnaeoidea</taxon>
        <taxon>Planorbidae</taxon>
        <taxon>Biomphalaria</taxon>
    </lineage>
</organism>
<comment type="function">
    <text evidence="1 12">Involved in the catabolism of quinolinic acid (QA).</text>
</comment>
<proteinExistence type="inferred from homology"/>
<comment type="catalytic activity">
    <reaction evidence="11 12">
        <text>nicotinate beta-D-ribonucleotide + CO2 + diphosphate = quinolinate + 5-phospho-alpha-D-ribose 1-diphosphate + 2 H(+)</text>
        <dbReference type="Rhea" id="RHEA:12733"/>
        <dbReference type="ChEBI" id="CHEBI:15378"/>
        <dbReference type="ChEBI" id="CHEBI:16526"/>
        <dbReference type="ChEBI" id="CHEBI:29959"/>
        <dbReference type="ChEBI" id="CHEBI:33019"/>
        <dbReference type="ChEBI" id="CHEBI:57502"/>
        <dbReference type="ChEBI" id="CHEBI:58017"/>
        <dbReference type="EC" id="2.4.2.19"/>
    </reaction>
</comment>
<evidence type="ECO:0000256" key="5">
    <source>
        <dbReference type="ARBA" id="ARBA00011944"/>
    </source>
</evidence>
<dbReference type="GO" id="GO:0005737">
    <property type="term" value="C:cytoplasm"/>
    <property type="evidence" value="ECO:0007669"/>
    <property type="project" value="TreeGrafter"/>
</dbReference>
<evidence type="ECO:0000256" key="11">
    <source>
        <dbReference type="ARBA" id="ARBA00047445"/>
    </source>
</evidence>
<evidence type="ECO:0000256" key="3">
    <source>
        <dbReference type="ARBA" id="ARBA00009400"/>
    </source>
</evidence>
<dbReference type="UniPathway" id="UPA00253">
    <property type="reaction ID" value="UER00331"/>
</dbReference>
<dbReference type="NCBIfam" id="TIGR00078">
    <property type="entry name" value="nadC"/>
    <property type="match status" value="1"/>
</dbReference>
<evidence type="ECO:0000256" key="2">
    <source>
        <dbReference type="ARBA" id="ARBA00004893"/>
    </source>
</evidence>
<evidence type="ECO:0000256" key="6">
    <source>
        <dbReference type="ARBA" id="ARBA00020990"/>
    </source>
</evidence>
<keyword evidence="8 12" id="KW-0328">Glycosyltransferase</keyword>
<comment type="similarity">
    <text evidence="3 12">Belongs to the NadC/ModD family.</text>
</comment>
<evidence type="ECO:0000256" key="4">
    <source>
        <dbReference type="ARBA" id="ARBA00011218"/>
    </source>
</evidence>
<keyword evidence="9 12" id="KW-0808">Transferase</keyword>
<dbReference type="InterPro" id="IPR036068">
    <property type="entry name" value="Nicotinate_pribotase-like_C"/>
</dbReference>
<dbReference type="VEuPathDB" id="VectorBase:BGLB000935"/>
<evidence type="ECO:0000313" key="16">
    <source>
        <dbReference type="Proteomes" id="UP000076420"/>
    </source>
</evidence>
<dbReference type="InterPro" id="IPR027277">
    <property type="entry name" value="NadC/ModD"/>
</dbReference>
<evidence type="ECO:0000256" key="9">
    <source>
        <dbReference type="ARBA" id="ARBA00022679"/>
    </source>
</evidence>
<evidence type="ECO:0000256" key="1">
    <source>
        <dbReference type="ARBA" id="ARBA00003237"/>
    </source>
</evidence>
<reference evidence="15" key="1">
    <citation type="submission" date="2020-05" db="UniProtKB">
        <authorList>
            <consortium name="EnsemblMetazoa"/>
        </authorList>
    </citation>
    <scope>IDENTIFICATION</scope>
    <source>
        <strain evidence="15">BB02</strain>
    </source>
</reference>
<dbReference type="InterPro" id="IPR004393">
    <property type="entry name" value="NadC"/>
</dbReference>
<dbReference type="Proteomes" id="UP000076420">
    <property type="component" value="Unassembled WGS sequence"/>
</dbReference>
<name>A0A2C9JDA6_BIOGL</name>
<dbReference type="GO" id="GO:0004514">
    <property type="term" value="F:nicotinate-nucleotide diphosphorylase (carboxylating) activity"/>
    <property type="evidence" value="ECO:0007669"/>
    <property type="project" value="UniProtKB-EC"/>
</dbReference>
<dbReference type="SUPFAM" id="SSF54675">
    <property type="entry name" value="Nicotinate/Quinolinate PRTase N-terminal domain-like"/>
    <property type="match status" value="1"/>
</dbReference>
<dbReference type="OrthoDB" id="10067394at2759"/>